<evidence type="ECO:0000313" key="2">
    <source>
        <dbReference type="EMBL" id="KAJ1142287.1"/>
    </source>
</evidence>
<dbReference type="Proteomes" id="UP001066276">
    <property type="component" value="Chromosome 6"/>
</dbReference>
<comment type="caution">
    <text evidence="2">The sequence shown here is derived from an EMBL/GenBank/DDBJ whole genome shotgun (WGS) entry which is preliminary data.</text>
</comment>
<organism evidence="2 3">
    <name type="scientific">Pleurodeles waltl</name>
    <name type="common">Iberian ribbed newt</name>
    <dbReference type="NCBI Taxonomy" id="8319"/>
    <lineage>
        <taxon>Eukaryota</taxon>
        <taxon>Metazoa</taxon>
        <taxon>Chordata</taxon>
        <taxon>Craniata</taxon>
        <taxon>Vertebrata</taxon>
        <taxon>Euteleostomi</taxon>
        <taxon>Amphibia</taxon>
        <taxon>Batrachia</taxon>
        <taxon>Caudata</taxon>
        <taxon>Salamandroidea</taxon>
        <taxon>Salamandridae</taxon>
        <taxon>Pleurodelinae</taxon>
        <taxon>Pleurodeles</taxon>
    </lineage>
</organism>
<feature type="region of interest" description="Disordered" evidence="1">
    <location>
        <begin position="88"/>
        <end position="108"/>
    </location>
</feature>
<proteinExistence type="predicted"/>
<dbReference type="AlphaFoldDB" id="A0AAV7QP17"/>
<sequence length="108" mass="11987">MRERWVRCPGVWTPLNCEPGRLQADVEVVRAETGPTEATTGARTEPGERAPTVKTSVGRRRRGSVHTRIPPDGLVHRMGRGALRAWAVERDKRKRKGTGTHDIEAPEG</sequence>
<protein>
    <submittedName>
        <fullName evidence="2">Uncharacterized protein</fullName>
    </submittedName>
</protein>
<name>A0AAV7QP17_PLEWA</name>
<keyword evidence="3" id="KW-1185">Reference proteome</keyword>
<evidence type="ECO:0000256" key="1">
    <source>
        <dbReference type="SAM" id="MobiDB-lite"/>
    </source>
</evidence>
<feature type="compositionally biased region" description="Basic and acidic residues" evidence="1">
    <location>
        <begin position="99"/>
        <end position="108"/>
    </location>
</feature>
<evidence type="ECO:0000313" key="3">
    <source>
        <dbReference type="Proteomes" id="UP001066276"/>
    </source>
</evidence>
<feature type="compositionally biased region" description="Low complexity" evidence="1">
    <location>
        <begin position="32"/>
        <end position="44"/>
    </location>
</feature>
<dbReference type="EMBL" id="JANPWB010000010">
    <property type="protein sequence ID" value="KAJ1142287.1"/>
    <property type="molecule type" value="Genomic_DNA"/>
</dbReference>
<reference evidence="2" key="1">
    <citation type="journal article" date="2022" name="bioRxiv">
        <title>Sequencing and chromosome-scale assembly of the giantPleurodeles waltlgenome.</title>
        <authorList>
            <person name="Brown T."/>
            <person name="Elewa A."/>
            <person name="Iarovenko S."/>
            <person name="Subramanian E."/>
            <person name="Araus A.J."/>
            <person name="Petzold A."/>
            <person name="Susuki M."/>
            <person name="Suzuki K.-i.T."/>
            <person name="Hayashi T."/>
            <person name="Toyoda A."/>
            <person name="Oliveira C."/>
            <person name="Osipova E."/>
            <person name="Leigh N.D."/>
            <person name="Simon A."/>
            <person name="Yun M.H."/>
        </authorList>
    </citation>
    <scope>NUCLEOTIDE SEQUENCE</scope>
    <source>
        <strain evidence="2">20211129_DDA</strain>
        <tissue evidence="2">Liver</tissue>
    </source>
</reference>
<accession>A0AAV7QP17</accession>
<gene>
    <name evidence="2" type="ORF">NDU88_008614</name>
</gene>
<feature type="region of interest" description="Disordered" evidence="1">
    <location>
        <begin position="32"/>
        <end position="75"/>
    </location>
</feature>